<dbReference type="Gene3D" id="1.20.1330.10">
    <property type="entry name" value="f41 fragment of flagellin, N-terminal domain"/>
    <property type="match status" value="1"/>
</dbReference>
<evidence type="ECO:0000313" key="5">
    <source>
        <dbReference type="EMBL" id="GAD57857.1"/>
    </source>
</evidence>
<evidence type="ECO:0000313" key="6">
    <source>
        <dbReference type="Proteomes" id="UP000016569"/>
    </source>
</evidence>
<evidence type="ECO:0000256" key="2">
    <source>
        <dbReference type="ARBA" id="ARBA00005709"/>
    </source>
</evidence>
<comment type="caution">
    <text evidence="5">The sequence shown here is derived from an EMBL/GenBank/DDBJ whole genome shotgun (WGS) entry which is preliminary data.</text>
</comment>
<dbReference type="InterPro" id="IPR001492">
    <property type="entry name" value="Flagellin"/>
</dbReference>
<keyword evidence="3" id="KW-0975">Bacterial flagellum</keyword>
<comment type="subcellular location">
    <subcellularLocation>
        <location evidence="1">Bacterial flagellum</location>
    </subcellularLocation>
</comment>
<evidence type="ECO:0000256" key="1">
    <source>
        <dbReference type="ARBA" id="ARBA00004365"/>
    </source>
</evidence>
<evidence type="ECO:0000259" key="4">
    <source>
        <dbReference type="Pfam" id="PF00700"/>
    </source>
</evidence>
<dbReference type="GO" id="GO:0005198">
    <property type="term" value="F:structural molecule activity"/>
    <property type="evidence" value="ECO:0007669"/>
    <property type="project" value="InterPro"/>
</dbReference>
<dbReference type="GO" id="GO:0009288">
    <property type="term" value="C:bacterial-type flagellum"/>
    <property type="evidence" value="ECO:0007669"/>
    <property type="project" value="UniProtKB-SubCell"/>
</dbReference>
<name>A0A8E0KJZ8_9CAUL</name>
<dbReference type="Proteomes" id="UP000016569">
    <property type="component" value="Unassembled WGS sequence"/>
</dbReference>
<dbReference type="Pfam" id="PF00700">
    <property type="entry name" value="Flagellin_C"/>
    <property type="match status" value="1"/>
</dbReference>
<feature type="domain" description="Flagellin C-terminal" evidence="4">
    <location>
        <begin position="228"/>
        <end position="307"/>
    </location>
</feature>
<organism evidence="5 6">
    <name type="scientific">Brevundimonas abyssalis TAR-001</name>
    <dbReference type="NCBI Taxonomy" id="1391729"/>
    <lineage>
        <taxon>Bacteria</taxon>
        <taxon>Pseudomonadati</taxon>
        <taxon>Pseudomonadota</taxon>
        <taxon>Alphaproteobacteria</taxon>
        <taxon>Caulobacterales</taxon>
        <taxon>Caulobacteraceae</taxon>
        <taxon>Brevundimonas</taxon>
    </lineage>
</organism>
<dbReference type="OrthoDB" id="8477979at2"/>
<accession>A0A8E0KJZ8</accession>
<gene>
    <name evidence="5" type="ORF">MBEBAB_0107</name>
</gene>
<sequence length="309" mass="33173">MTRVSTFGNYQSALLNLMSAQSRGLEAQKRLSTEKVAHDLTGYGRGAETLTALKSAKSRINGFIQTGEAVAARMTTQALAFDRIAAGADGARQAIAEAIAAGRADGLMLEMQSYFQTAQDGLNAKHQGRYLFAGADTQNQPISIDTLADLAAAPDVASVFANDELATVSRLDENATLQTGFLADDVGSELFQIFRDIQEYHTGPNGPLDGQIDDVTRDFLTTQLGRLRDAHNNVTDTAARSGSIQARVDSILASHNNQQVSLQELIGDRTDADMAQAVTDLQMSQFSIQASAQVISQLQSTSLLNLLRF</sequence>
<dbReference type="EMBL" id="BATC01000001">
    <property type="protein sequence ID" value="GAD57857.1"/>
    <property type="molecule type" value="Genomic_DNA"/>
</dbReference>
<dbReference type="InterPro" id="IPR046358">
    <property type="entry name" value="Flagellin_C"/>
</dbReference>
<dbReference type="PANTHER" id="PTHR42792:SF2">
    <property type="entry name" value="FLAGELLIN"/>
    <property type="match status" value="1"/>
</dbReference>
<keyword evidence="5" id="KW-0966">Cell projection</keyword>
<dbReference type="SUPFAM" id="SSF64518">
    <property type="entry name" value="Phase 1 flagellin"/>
    <property type="match status" value="1"/>
</dbReference>
<keyword evidence="5" id="KW-0282">Flagellum</keyword>
<dbReference type="PANTHER" id="PTHR42792">
    <property type="entry name" value="FLAGELLIN"/>
    <property type="match status" value="1"/>
</dbReference>
<reference evidence="6" key="1">
    <citation type="journal article" date="2013" name="Genome Announc.">
        <title>Draft Genome Sequence of the Dimorphic Prosthecate Bacterium Brevundimonas abyssalis TAR-001T.</title>
        <authorList>
            <person name="Tsubouchi T."/>
            <person name="Nishi S."/>
            <person name="Usui K."/>
            <person name="Shimane Y."/>
            <person name="Takaki Y."/>
            <person name="Maruyama T."/>
            <person name="Hatada Y."/>
        </authorList>
    </citation>
    <scope>NUCLEOTIDE SEQUENCE [LARGE SCALE GENOMIC DNA]</scope>
    <source>
        <strain evidence="6">TAR-001</strain>
    </source>
</reference>
<keyword evidence="5" id="KW-0969">Cilium</keyword>
<protein>
    <submittedName>
        <fullName evidence="5">Flagellar hook-associated protein flgL</fullName>
    </submittedName>
</protein>
<dbReference type="AlphaFoldDB" id="A0A8E0KJZ8"/>
<comment type="similarity">
    <text evidence="2">Belongs to the bacterial flagellin family.</text>
</comment>
<proteinExistence type="inferred from homology"/>
<keyword evidence="6" id="KW-1185">Reference proteome</keyword>
<dbReference type="RefSeq" id="WP_021695953.1">
    <property type="nucleotide sequence ID" value="NZ_BATC01000001.1"/>
</dbReference>
<evidence type="ECO:0000256" key="3">
    <source>
        <dbReference type="ARBA" id="ARBA00023143"/>
    </source>
</evidence>